<feature type="domain" description="LysM" evidence="1">
    <location>
        <begin position="110"/>
        <end position="159"/>
    </location>
</feature>
<gene>
    <name evidence="2" type="ORF">GCM10010334_74210</name>
</gene>
<dbReference type="InterPro" id="IPR018911">
    <property type="entry name" value="Gmad2_Ig-like_dom"/>
</dbReference>
<reference evidence="2" key="2">
    <citation type="submission" date="2020-09" db="EMBL/GenBank/DDBJ databases">
        <authorList>
            <person name="Sun Q."/>
            <person name="Ohkuma M."/>
        </authorList>
    </citation>
    <scope>NUCLEOTIDE SEQUENCE</scope>
    <source>
        <strain evidence="2">JCM 4637</strain>
    </source>
</reference>
<protein>
    <recommendedName>
        <fullName evidence="1">LysM domain-containing protein</fullName>
    </recommendedName>
</protein>
<dbReference type="Pfam" id="PF01476">
    <property type="entry name" value="LysM"/>
    <property type="match status" value="1"/>
</dbReference>
<dbReference type="RefSeq" id="WP_189826488.1">
    <property type="nucleotide sequence ID" value="NZ_BMVC01000022.1"/>
</dbReference>
<name>A0A918X617_9ACTN</name>
<dbReference type="Pfam" id="PF10648">
    <property type="entry name" value="Gmad2"/>
    <property type="match status" value="1"/>
</dbReference>
<evidence type="ECO:0000259" key="1">
    <source>
        <dbReference type="PROSITE" id="PS51782"/>
    </source>
</evidence>
<dbReference type="InterPro" id="IPR018392">
    <property type="entry name" value="LysM"/>
</dbReference>
<dbReference type="EMBL" id="BMVC01000022">
    <property type="protein sequence ID" value="GHD14788.1"/>
    <property type="molecule type" value="Genomic_DNA"/>
</dbReference>
<dbReference type="PANTHER" id="PTHR34700">
    <property type="entry name" value="POTASSIUM BINDING PROTEIN KBP"/>
    <property type="match status" value="1"/>
</dbReference>
<comment type="caution">
    <text evidence="2">The sequence shown here is derived from an EMBL/GenBank/DDBJ whole genome shotgun (WGS) entry which is preliminary data.</text>
</comment>
<dbReference type="PROSITE" id="PS51782">
    <property type="entry name" value="LYSM"/>
    <property type="match status" value="1"/>
</dbReference>
<dbReference type="SMART" id="SM00257">
    <property type="entry name" value="LysM"/>
    <property type="match status" value="1"/>
</dbReference>
<dbReference type="Proteomes" id="UP000638353">
    <property type="component" value="Unassembled WGS sequence"/>
</dbReference>
<dbReference type="InterPro" id="IPR036779">
    <property type="entry name" value="LysM_dom_sf"/>
</dbReference>
<dbReference type="CDD" id="cd00118">
    <property type="entry name" value="LysM"/>
    <property type="match status" value="1"/>
</dbReference>
<proteinExistence type="predicted"/>
<dbReference type="AlphaFoldDB" id="A0A918X617"/>
<dbReference type="Gene3D" id="3.10.350.10">
    <property type="entry name" value="LysM domain"/>
    <property type="match status" value="1"/>
</dbReference>
<organism evidence="2 3">
    <name type="scientific">Streptomyces finlayi</name>
    <dbReference type="NCBI Taxonomy" id="67296"/>
    <lineage>
        <taxon>Bacteria</taxon>
        <taxon>Bacillati</taxon>
        <taxon>Actinomycetota</taxon>
        <taxon>Actinomycetes</taxon>
        <taxon>Kitasatosporales</taxon>
        <taxon>Streptomycetaceae</taxon>
        <taxon>Streptomyces</taxon>
    </lineage>
</organism>
<accession>A0A918X617</accession>
<reference evidence="2" key="1">
    <citation type="journal article" date="2014" name="Int. J. Syst. Evol. Microbiol.">
        <title>Complete genome sequence of Corynebacterium casei LMG S-19264T (=DSM 44701T), isolated from a smear-ripened cheese.</title>
        <authorList>
            <consortium name="US DOE Joint Genome Institute (JGI-PGF)"/>
            <person name="Walter F."/>
            <person name="Albersmeier A."/>
            <person name="Kalinowski J."/>
            <person name="Ruckert C."/>
        </authorList>
    </citation>
    <scope>NUCLEOTIDE SEQUENCE</scope>
    <source>
        <strain evidence="2">JCM 4637</strain>
    </source>
</reference>
<sequence length="163" mass="17525">MTNRLDQPRSLDLVGDPIEIGGVGTAFEATLQYRVGDGHDEVTGTFMVGGGTGEHAQFHVTVDVGGAAFALDRLFVQVFELSAKDGSEINVVTVPVVYGPRIVPGYYGYREHRVVKGDTLASLARMHYGDAGLYPRIVRANPGEITDPDKIFPGQLLRIPIGA</sequence>
<evidence type="ECO:0000313" key="3">
    <source>
        <dbReference type="Proteomes" id="UP000638353"/>
    </source>
</evidence>
<dbReference type="PANTHER" id="PTHR34700:SF4">
    <property type="entry name" value="PHAGE-LIKE ELEMENT PBSX PROTEIN XKDP"/>
    <property type="match status" value="1"/>
</dbReference>
<evidence type="ECO:0000313" key="2">
    <source>
        <dbReference type="EMBL" id="GHD14788.1"/>
    </source>
</evidence>
<dbReference type="InterPro" id="IPR052196">
    <property type="entry name" value="Bact_Kbp"/>
</dbReference>
<dbReference type="SUPFAM" id="SSF54106">
    <property type="entry name" value="LysM domain"/>
    <property type="match status" value="1"/>
</dbReference>